<evidence type="ECO:0000256" key="3">
    <source>
        <dbReference type="ARBA" id="ARBA00023004"/>
    </source>
</evidence>
<protein>
    <submittedName>
        <fullName evidence="7">CxxC motif-containing protein (DUF1111 family)</fullName>
    </submittedName>
</protein>
<dbReference type="GO" id="GO:0046872">
    <property type="term" value="F:metal ion binding"/>
    <property type="evidence" value="ECO:0007669"/>
    <property type="project" value="UniProtKB-KW"/>
</dbReference>
<dbReference type="PANTHER" id="PTHR30600:SF4">
    <property type="entry name" value="CYTOCHROME C DOMAIN-CONTAINING PROTEIN"/>
    <property type="match status" value="1"/>
</dbReference>
<keyword evidence="1 4" id="KW-0349">Heme</keyword>
<keyword evidence="3 4" id="KW-0408">Iron</keyword>
<dbReference type="InterPro" id="IPR010538">
    <property type="entry name" value="DHOR"/>
</dbReference>
<dbReference type="AlphaFoldDB" id="A0A2S6IRH5"/>
<dbReference type="Proteomes" id="UP000239002">
    <property type="component" value="Unassembled WGS sequence"/>
</dbReference>
<organism evidence="7 8">
    <name type="scientific">Nonlabens xylanidelens</name>
    <dbReference type="NCBI Taxonomy" id="191564"/>
    <lineage>
        <taxon>Bacteria</taxon>
        <taxon>Pseudomonadati</taxon>
        <taxon>Bacteroidota</taxon>
        <taxon>Flavobacteriia</taxon>
        <taxon>Flavobacteriales</taxon>
        <taxon>Flavobacteriaceae</taxon>
        <taxon>Nonlabens</taxon>
    </lineage>
</organism>
<dbReference type="SUPFAM" id="SSF46626">
    <property type="entry name" value="Cytochrome c"/>
    <property type="match status" value="1"/>
</dbReference>
<dbReference type="PROSITE" id="PS51257">
    <property type="entry name" value="PROKAR_LIPOPROTEIN"/>
    <property type="match status" value="1"/>
</dbReference>
<dbReference type="InterPro" id="IPR036909">
    <property type="entry name" value="Cyt_c-like_dom_sf"/>
</dbReference>
<name>A0A2S6IRH5_9FLAO</name>
<dbReference type="PROSITE" id="PS51007">
    <property type="entry name" value="CYTC"/>
    <property type="match status" value="1"/>
</dbReference>
<dbReference type="PIRSF" id="PIRSF028099">
    <property type="entry name" value="DUF1111"/>
    <property type="match status" value="1"/>
</dbReference>
<keyword evidence="8" id="KW-1185">Reference proteome</keyword>
<proteinExistence type="predicted"/>
<evidence type="ECO:0000313" key="8">
    <source>
        <dbReference type="Proteomes" id="UP000239002"/>
    </source>
</evidence>
<gene>
    <name evidence="7" type="ORF">LY01_00697</name>
</gene>
<dbReference type="GO" id="GO:0020037">
    <property type="term" value="F:heme binding"/>
    <property type="evidence" value="ECO:0007669"/>
    <property type="project" value="InterPro"/>
</dbReference>
<feature type="domain" description="Cytochrome c" evidence="6">
    <location>
        <begin position="333"/>
        <end position="464"/>
    </location>
</feature>
<evidence type="ECO:0000256" key="4">
    <source>
        <dbReference type="PROSITE-ProRule" id="PRU00433"/>
    </source>
</evidence>
<comment type="caution">
    <text evidence="7">The sequence shown here is derived from an EMBL/GenBank/DDBJ whole genome shotgun (WGS) entry which is preliminary data.</text>
</comment>
<dbReference type="OrthoDB" id="9805202at2"/>
<feature type="signal peptide" evidence="5">
    <location>
        <begin position="1"/>
        <end position="21"/>
    </location>
</feature>
<keyword evidence="2 4" id="KW-0479">Metal-binding</keyword>
<accession>A0A2S6IRH5</accession>
<reference evidence="7 8" key="1">
    <citation type="submission" date="2018-02" db="EMBL/GenBank/DDBJ databases">
        <title>Genomic Encyclopedia of Archaeal and Bacterial Type Strains, Phase II (KMG-II): from individual species to whole genera.</title>
        <authorList>
            <person name="Goeker M."/>
        </authorList>
    </citation>
    <scope>NUCLEOTIDE SEQUENCE [LARGE SCALE GENOMIC DNA]</scope>
    <source>
        <strain evidence="7 8">DSM 16809</strain>
    </source>
</reference>
<dbReference type="Pfam" id="PF06537">
    <property type="entry name" value="DHOR"/>
    <property type="match status" value="1"/>
</dbReference>
<evidence type="ECO:0000259" key="6">
    <source>
        <dbReference type="PROSITE" id="PS51007"/>
    </source>
</evidence>
<dbReference type="PANTHER" id="PTHR30600">
    <property type="entry name" value="CYTOCHROME C PEROXIDASE-RELATED"/>
    <property type="match status" value="1"/>
</dbReference>
<evidence type="ECO:0000313" key="7">
    <source>
        <dbReference type="EMBL" id="PPK96872.1"/>
    </source>
</evidence>
<dbReference type="InterPro" id="IPR051395">
    <property type="entry name" value="Cytochrome_c_Peroxidase/MauG"/>
</dbReference>
<dbReference type="EMBL" id="PTJE01000001">
    <property type="protein sequence ID" value="PPK96872.1"/>
    <property type="molecule type" value="Genomic_DNA"/>
</dbReference>
<dbReference type="RefSeq" id="WP_104514402.1">
    <property type="nucleotide sequence ID" value="NZ_MQVW01000027.1"/>
</dbReference>
<dbReference type="Gene3D" id="1.10.760.10">
    <property type="entry name" value="Cytochrome c-like domain"/>
    <property type="match status" value="1"/>
</dbReference>
<evidence type="ECO:0000256" key="1">
    <source>
        <dbReference type="ARBA" id="ARBA00022617"/>
    </source>
</evidence>
<dbReference type="InterPro" id="IPR009056">
    <property type="entry name" value="Cyt_c-like_dom"/>
</dbReference>
<keyword evidence="5" id="KW-0732">Signal</keyword>
<dbReference type="GO" id="GO:0004130">
    <property type="term" value="F:cytochrome-c peroxidase activity"/>
    <property type="evidence" value="ECO:0007669"/>
    <property type="project" value="TreeGrafter"/>
</dbReference>
<sequence>MRVYYKLFILPLLLFITSCNTDDSYTALTPEIGEELSGGDNTSFNFSAEAFGFAAPNLSFEERVTFGVGNSLFNQSWVTAPASTTARDGLGPFFNARNCSGCHFKDGRGRASAFAGELSHGLLLRLSTPGTGVNGGNLPEPTYGGQFQDNSILSQMDEGIFEVVYEPKVVTYSDGTTVSLRSPTYTFPLLNYGAMVNNVQISPRVANQMIGLGLLEAVPETTILALADPFDTNGDGISGKANYVYDIASGTNTLGRFGWKANQPNLRQQVAGAFSGDIGISSSLFPDENCPTGVDCSQIPNGGTPEIDNANLDKVTFYSSTLAVPARRNFEDQIVLEGKQLFNEISCTSCHVALLQTGNHEIAALSNQTIRPYTDLLLHDMGDDLADNTPDFLATGNEWRTPPLWGTGLIETVNDHTNLLHDGRARNVEEAILWHGGEASPAQERFKELSSSERSKIIAFINSL</sequence>
<evidence type="ECO:0000256" key="2">
    <source>
        <dbReference type="ARBA" id="ARBA00022723"/>
    </source>
</evidence>
<feature type="chain" id="PRO_5015499208" evidence="5">
    <location>
        <begin position="22"/>
        <end position="464"/>
    </location>
</feature>
<dbReference type="GO" id="GO:0009055">
    <property type="term" value="F:electron transfer activity"/>
    <property type="evidence" value="ECO:0007669"/>
    <property type="project" value="InterPro"/>
</dbReference>
<evidence type="ECO:0000256" key="5">
    <source>
        <dbReference type="SAM" id="SignalP"/>
    </source>
</evidence>